<accession>A0AAX3N3K2</accession>
<feature type="transmembrane region" description="Helical" evidence="6">
    <location>
        <begin position="44"/>
        <end position="63"/>
    </location>
</feature>
<dbReference type="RefSeq" id="WP_047909867.1">
    <property type="nucleotide sequence ID" value="NZ_CP118101.1"/>
</dbReference>
<feature type="transmembrane region" description="Helical" evidence="6">
    <location>
        <begin position="109"/>
        <end position="131"/>
    </location>
</feature>
<feature type="transmembrane region" description="Helical" evidence="6">
    <location>
        <begin position="188"/>
        <end position="206"/>
    </location>
</feature>
<dbReference type="Proteomes" id="UP001221519">
    <property type="component" value="Chromosome"/>
</dbReference>
<proteinExistence type="inferred from homology"/>
<organism evidence="7 9">
    <name type="scientific">Paenibacillus urinalis</name>
    <dbReference type="NCBI Taxonomy" id="521520"/>
    <lineage>
        <taxon>Bacteria</taxon>
        <taxon>Bacillati</taxon>
        <taxon>Bacillota</taxon>
        <taxon>Bacilli</taxon>
        <taxon>Bacillales</taxon>
        <taxon>Paenibacillaceae</taxon>
        <taxon>Paenibacillus</taxon>
    </lineage>
</organism>
<keyword evidence="3 6" id="KW-0812">Transmembrane</keyword>
<dbReference type="EMBL" id="CP118108">
    <property type="protein sequence ID" value="WDI04009.1"/>
    <property type="molecule type" value="Genomic_DNA"/>
</dbReference>
<dbReference type="AlphaFoldDB" id="A0AAX3N3K2"/>
<comment type="subcellular location">
    <subcellularLocation>
        <location evidence="1">Membrane</location>
        <topology evidence="1">Multi-pass membrane protein</topology>
    </subcellularLocation>
</comment>
<feature type="transmembrane region" description="Helical" evidence="6">
    <location>
        <begin position="152"/>
        <end position="176"/>
    </location>
</feature>
<dbReference type="Pfam" id="PF01940">
    <property type="entry name" value="DUF92"/>
    <property type="match status" value="1"/>
</dbReference>
<dbReference type="Proteomes" id="UP001220962">
    <property type="component" value="Chromosome"/>
</dbReference>
<evidence type="ECO:0000313" key="10">
    <source>
        <dbReference type="Proteomes" id="UP001221519"/>
    </source>
</evidence>
<evidence type="ECO:0000256" key="4">
    <source>
        <dbReference type="ARBA" id="ARBA00022989"/>
    </source>
</evidence>
<dbReference type="InterPro" id="IPR002794">
    <property type="entry name" value="DUF92_TMEM19"/>
</dbReference>
<keyword evidence="10" id="KW-1185">Reference proteome</keyword>
<feature type="transmembrane region" description="Helical" evidence="6">
    <location>
        <begin position="84"/>
        <end position="103"/>
    </location>
</feature>
<evidence type="ECO:0000256" key="2">
    <source>
        <dbReference type="ARBA" id="ARBA00009012"/>
    </source>
</evidence>
<evidence type="ECO:0000313" key="7">
    <source>
        <dbReference type="EMBL" id="WDH84326.1"/>
    </source>
</evidence>
<evidence type="ECO:0000256" key="6">
    <source>
        <dbReference type="SAM" id="Phobius"/>
    </source>
</evidence>
<comment type="similarity">
    <text evidence="2">Belongs to the TMEM19 family.</text>
</comment>
<dbReference type="PANTHER" id="PTHR13353">
    <property type="entry name" value="TRANSMEMBRANE PROTEIN 19"/>
    <property type="match status" value="1"/>
</dbReference>
<sequence length="271" mass="28635">MDWIIGTLCAFLIAGAAYYKKSLTLSGSIAAVIMGAVYYGAGDLMWFGTLLLFFITSTVLSKYKKREKQELEQSYAKTGNRDAGQVLANGGLGMVLVLLHAIFPHPVWIYAFIGIMATVTADTWATEIGSLSSKPPRSVRTWKVIPPGSSGGVTVTGNAAAAAGALMIGGFAYLFLELSSEAEGALTAFIAFAIIGAISGFIGAYADSLMGATIQRMYHCTVCGKDVEVHHHCGQNTVRGKGLHWMSNDLVNLFSSLIGGGIAILLGLLLL</sequence>
<keyword evidence="5 6" id="KW-0472">Membrane</keyword>
<protein>
    <submittedName>
        <fullName evidence="7">DUF92 domain-containing protein</fullName>
    </submittedName>
</protein>
<evidence type="ECO:0000256" key="3">
    <source>
        <dbReference type="ARBA" id="ARBA00022692"/>
    </source>
</evidence>
<evidence type="ECO:0000256" key="1">
    <source>
        <dbReference type="ARBA" id="ARBA00004141"/>
    </source>
</evidence>
<evidence type="ECO:0000256" key="5">
    <source>
        <dbReference type="ARBA" id="ARBA00023136"/>
    </source>
</evidence>
<evidence type="ECO:0000313" key="8">
    <source>
        <dbReference type="EMBL" id="WDI04009.1"/>
    </source>
</evidence>
<dbReference type="EMBL" id="CP118101">
    <property type="protein sequence ID" value="WDH84326.1"/>
    <property type="molecule type" value="Genomic_DNA"/>
</dbReference>
<feature type="transmembrane region" description="Helical" evidence="6">
    <location>
        <begin position="250"/>
        <end position="270"/>
    </location>
</feature>
<dbReference type="GO" id="GO:0016020">
    <property type="term" value="C:membrane"/>
    <property type="evidence" value="ECO:0007669"/>
    <property type="project" value="UniProtKB-SubCell"/>
</dbReference>
<evidence type="ECO:0000313" key="9">
    <source>
        <dbReference type="Proteomes" id="UP001220962"/>
    </source>
</evidence>
<keyword evidence="4 6" id="KW-1133">Transmembrane helix</keyword>
<dbReference type="PANTHER" id="PTHR13353:SF5">
    <property type="entry name" value="TRANSMEMBRANE PROTEIN 19"/>
    <property type="match status" value="1"/>
</dbReference>
<gene>
    <name evidence="7" type="ORF">PUW23_08995</name>
    <name evidence="8" type="ORF">PUW25_08690</name>
</gene>
<name>A0AAX3N3K2_9BACL</name>
<reference evidence="7 10" key="1">
    <citation type="submission" date="2023-02" db="EMBL/GenBank/DDBJ databases">
        <title>Pathogen: clinical or host-associated sample.</title>
        <authorList>
            <person name="Hergert J."/>
            <person name="Casey R."/>
            <person name="Wagner J."/>
            <person name="Young E.L."/>
            <person name="Oakeson K.F."/>
        </authorList>
    </citation>
    <scope>NUCLEOTIDE SEQUENCE</scope>
    <source>
        <strain evidence="8 10">2022CK-00829</strain>
        <strain evidence="7">2022CK-00830</strain>
    </source>
</reference>